<reference evidence="2" key="2">
    <citation type="submission" date="2023-05" db="EMBL/GenBank/DDBJ databases">
        <authorList>
            <consortium name="Lawrence Berkeley National Laboratory"/>
            <person name="Steindorff A."/>
            <person name="Hensen N."/>
            <person name="Bonometti L."/>
            <person name="Westerberg I."/>
            <person name="Brannstrom I.O."/>
            <person name="Guillou S."/>
            <person name="Cros-Aarteil S."/>
            <person name="Calhoun S."/>
            <person name="Haridas S."/>
            <person name="Kuo A."/>
            <person name="Mondo S."/>
            <person name="Pangilinan J."/>
            <person name="Riley R."/>
            <person name="Labutti K."/>
            <person name="Andreopoulos B."/>
            <person name="Lipzen A."/>
            <person name="Chen C."/>
            <person name="Yanf M."/>
            <person name="Daum C."/>
            <person name="Ng V."/>
            <person name="Clum A."/>
            <person name="Ohm R."/>
            <person name="Martin F."/>
            <person name="Silar P."/>
            <person name="Natvig D."/>
            <person name="Lalanne C."/>
            <person name="Gautier V."/>
            <person name="Ament-Velasquez S.L."/>
            <person name="Kruys A."/>
            <person name="Hutchinson M.I."/>
            <person name="Powell A.J."/>
            <person name="Barry K."/>
            <person name="Miller A.N."/>
            <person name="Grigoriev I.V."/>
            <person name="Debuchy R."/>
            <person name="Gladieux P."/>
            <person name="Thoren M.H."/>
            <person name="Johannesson H."/>
        </authorList>
    </citation>
    <scope>NUCLEOTIDE SEQUENCE</scope>
    <source>
        <strain evidence="2">CBS 990.96</strain>
    </source>
</reference>
<proteinExistence type="predicted"/>
<keyword evidence="3" id="KW-1185">Reference proteome</keyword>
<feature type="region of interest" description="Disordered" evidence="1">
    <location>
        <begin position="157"/>
        <end position="237"/>
    </location>
</feature>
<evidence type="ECO:0000256" key="1">
    <source>
        <dbReference type="SAM" id="MobiDB-lite"/>
    </source>
</evidence>
<accession>A0AAN7BF76</accession>
<protein>
    <submittedName>
        <fullName evidence="2">Uncharacterized protein</fullName>
    </submittedName>
</protein>
<dbReference type="AlphaFoldDB" id="A0AAN7BF76"/>
<dbReference type="Proteomes" id="UP001301958">
    <property type="component" value="Unassembled WGS sequence"/>
</dbReference>
<feature type="region of interest" description="Disordered" evidence="1">
    <location>
        <begin position="1"/>
        <end position="88"/>
    </location>
</feature>
<reference evidence="2" key="1">
    <citation type="journal article" date="2023" name="Mol. Phylogenet. Evol.">
        <title>Genome-scale phylogeny and comparative genomics of the fungal order Sordariales.</title>
        <authorList>
            <person name="Hensen N."/>
            <person name="Bonometti L."/>
            <person name="Westerberg I."/>
            <person name="Brannstrom I.O."/>
            <person name="Guillou S."/>
            <person name="Cros-Aarteil S."/>
            <person name="Calhoun S."/>
            <person name="Haridas S."/>
            <person name="Kuo A."/>
            <person name="Mondo S."/>
            <person name="Pangilinan J."/>
            <person name="Riley R."/>
            <person name="LaButti K."/>
            <person name="Andreopoulos B."/>
            <person name="Lipzen A."/>
            <person name="Chen C."/>
            <person name="Yan M."/>
            <person name="Daum C."/>
            <person name="Ng V."/>
            <person name="Clum A."/>
            <person name="Steindorff A."/>
            <person name="Ohm R.A."/>
            <person name="Martin F."/>
            <person name="Silar P."/>
            <person name="Natvig D.O."/>
            <person name="Lalanne C."/>
            <person name="Gautier V."/>
            <person name="Ament-Velasquez S.L."/>
            <person name="Kruys A."/>
            <person name="Hutchinson M.I."/>
            <person name="Powell A.J."/>
            <person name="Barry K."/>
            <person name="Miller A.N."/>
            <person name="Grigoriev I.V."/>
            <person name="Debuchy R."/>
            <person name="Gladieux P."/>
            <person name="Hiltunen Thoren M."/>
            <person name="Johannesson H."/>
        </authorList>
    </citation>
    <scope>NUCLEOTIDE SEQUENCE</scope>
    <source>
        <strain evidence="2">CBS 990.96</strain>
    </source>
</reference>
<dbReference type="EMBL" id="MU865510">
    <property type="protein sequence ID" value="KAK4221843.1"/>
    <property type="molecule type" value="Genomic_DNA"/>
</dbReference>
<organism evidence="2 3">
    <name type="scientific">Podospora fimiseda</name>
    <dbReference type="NCBI Taxonomy" id="252190"/>
    <lineage>
        <taxon>Eukaryota</taxon>
        <taxon>Fungi</taxon>
        <taxon>Dikarya</taxon>
        <taxon>Ascomycota</taxon>
        <taxon>Pezizomycotina</taxon>
        <taxon>Sordariomycetes</taxon>
        <taxon>Sordariomycetidae</taxon>
        <taxon>Sordariales</taxon>
        <taxon>Podosporaceae</taxon>
        <taxon>Podospora</taxon>
    </lineage>
</organism>
<evidence type="ECO:0000313" key="3">
    <source>
        <dbReference type="Proteomes" id="UP001301958"/>
    </source>
</evidence>
<gene>
    <name evidence="2" type="ORF">QBC38DRAFT_111628</name>
</gene>
<feature type="compositionally biased region" description="Low complexity" evidence="1">
    <location>
        <begin position="62"/>
        <end position="75"/>
    </location>
</feature>
<evidence type="ECO:0000313" key="2">
    <source>
        <dbReference type="EMBL" id="KAK4221843.1"/>
    </source>
</evidence>
<feature type="compositionally biased region" description="Basic and acidic residues" evidence="1">
    <location>
        <begin position="157"/>
        <end position="223"/>
    </location>
</feature>
<comment type="caution">
    <text evidence="2">The sequence shown here is derived from an EMBL/GenBank/DDBJ whole genome shotgun (WGS) entry which is preliminary data.</text>
</comment>
<sequence>MPRHNDFPHNTESPSRRINTWDDGGYFPQSSSPPPHYNDSRSRPRHRSPSPYNNHRSYSPSPVRNPYNHNNNNSPGRPPLQRSKSTTAKAFAKESLHTLQHLSPQWQKAAKAALQAGGMAALAQRKKSGAWAGAKGARVATAAIGAVAADVIARRGKEKMEGHGNRDRDRSRDRDYNRRDRSRDKDYDRRDRERDRSYERDYERRDRGRDRSYDERDDYERRDRGKSKKRGGNGEPIEFITEFVGGLIKEQIAKRVVGNHGPRY</sequence>
<name>A0AAN7BF76_9PEZI</name>